<dbReference type="PANTHER" id="PTHR12708:SF0">
    <property type="entry name" value="DNA POLYMERASE EPSILON SUBUNIT 2"/>
    <property type="match status" value="1"/>
</dbReference>
<dbReference type="Gene3D" id="1.10.8.60">
    <property type="match status" value="1"/>
</dbReference>
<accession>A0A8B6BN04</accession>
<dbReference type="EMBL" id="UYJE01000367">
    <property type="protein sequence ID" value="VDH92706.1"/>
    <property type="molecule type" value="Genomic_DNA"/>
</dbReference>
<keyword evidence="5 8" id="KW-0539">Nucleus</keyword>
<dbReference type="FunFam" id="1.10.8.60:FF:000053">
    <property type="entry name" value="DNA polymerase epsilon subunit"/>
    <property type="match status" value="1"/>
</dbReference>
<comment type="function">
    <text evidence="6">Accessory component of the DNA polymerase epsilon complex. Participates in DNA repair and in chromosomal DNA replication.</text>
</comment>
<reference evidence="11" key="1">
    <citation type="submission" date="2018-11" db="EMBL/GenBank/DDBJ databases">
        <authorList>
            <person name="Alioto T."/>
            <person name="Alioto T."/>
        </authorList>
    </citation>
    <scope>NUCLEOTIDE SEQUENCE</scope>
</reference>
<dbReference type="PIRSF" id="PIRSF000799">
    <property type="entry name" value="DNA_pol_eps_2"/>
    <property type="match status" value="1"/>
</dbReference>
<dbReference type="GO" id="GO:0003677">
    <property type="term" value="F:DNA binding"/>
    <property type="evidence" value="ECO:0007669"/>
    <property type="project" value="UniProtKB-UniRule"/>
</dbReference>
<evidence type="ECO:0000256" key="7">
    <source>
        <dbReference type="ARBA" id="ARBA00063156"/>
    </source>
</evidence>
<comment type="subunit">
    <text evidence="7">Component of the DNA polymerase epsilon complex consisting of four subunits: the catalytic subunit POLE and the accessory subunits POLE2, POLE3 and POLE4.</text>
</comment>
<dbReference type="Pfam" id="PF12213">
    <property type="entry name" value="Dpoe2NT"/>
    <property type="match status" value="1"/>
</dbReference>
<dbReference type="PANTHER" id="PTHR12708">
    <property type="entry name" value="DNA POLYMERASE EPSILON SUBUNIT B"/>
    <property type="match status" value="1"/>
</dbReference>
<dbReference type="OrthoDB" id="10254730at2759"/>
<evidence type="ECO:0000256" key="1">
    <source>
        <dbReference type="ARBA" id="ARBA00004123"/>
    </source>
</evidence>
<dbReference type="GO" id="GO:0008622">
    <property type="term" value="C:epsilon DNA polymerase complex"/>
    <property type="evidence" value="ECO:0007669"/>
    <property type="project" value="UniProtKB-UniRule"/>
</dbReference>
<dbReference type="GO" id="GO:0016779">
    <property type="term" value="F:nucleotidyltransferase activity"/>
    <property type="evidence" value="ECO:0007669"/>
    <property type="project" value="UniProtKB-KW"/>
</dbReference>
<comment type="similarity">
    <text evidence="2 8">Belongs to the DNA polymerase epsilon subunit B family.</text>
</comment>
<evidence type="ECO:0000256" key="3">
    <source>
        <dbReference type="ARBA" id="ARBA00022705"/>
    </source>
</evidence>
<dbReference type="InterPro" id="IPR016266">
    <property type="entry name" value="POLE2"/>
</dbReference>
<keyword evidence="4 8" id="KW-0238">DNA-binding</keyword>
<evidence type="ECO:0000313" key="12">
    <source>
        <dbReference type="Proteomes" id="UP000596742"/>
    </source>
</evidence>
<keyword evidence="3 8" id="KW-0235">DNA replication</keyword>
<dbReference type="Gene3D" id="3.60.21.50">
    <property type="match status" value="1"/>
</dbReference>
<dbReference type="InterPro" id="IPR007185">
    <property type="entry name" value="DNA_pol_a/d/e_bsu"/>
</dbReference>
<comment type="subcellular location">
    <subcellularLocation>
        <location evidence="1 8">Nucleus</location>
    </subcellularLocation>
</comment>
<evidence type="ECO:0000256" key="2">
    <source>
        <dbReference type="ARBA" id="ARBA00009560"/>
    </source>
</evidence>
<keyword evidence="11" id="KW-0808">Transferase</keyword>
<keyword evidence="11" id="KW-0548">Nucleotidyltransferase</keyword>
<feature type="domain" description="DNA polymerase alpha/delta/epsilon subunit B" evidence="9">
    <location>
        <begin position="285"/>
        <end position="486"/>
    </location>
</feature>
<dbReference type="FunFam" id="3.60.21.50:FF:000007">
    <property type="entry name" value="DNA polymerase epsilon subunit"/>
    <property type="match status" value="1"/>
</dbReference>
<dbReference type="GO" id="GO:0006261">
    <property type="term" value="P:DNA-templated DNA replication"/>
    <property type="evidence" value="ECO:0007669"/>
    <property type="project" value="InterPro"/>
</dbReference>
<name>A0A8B6BN04_MYTGA</name>
<dbReference type="Pfam" id="PF04042">
    <property type="entry name" value="DNA_pol_E_B"/>
    <property type="match status" value="1"/>
</dbReference>
<dbReference type="AlphaFoldDB" id="A0A8B6BN04"/>
<gene>
    <name evidence="11" type="ORF">MGAL_10B050809</name>
</gene>
<evidence type="ECO:0000256" key="4">
    <source>
        <dbReference type="ARBA" id="ARBA00023125"/>
    </source>
</evidence>
<evidence type="ECO:0000259" key="9">
    <source>
        <dbReference type="Pfam" id="PF04042"/>
    </source>
</evidence>
<feature type="domain" description="DNA polymerase epsilon subunit B N-terminal" evidence="10">
    <location>
        <begin position="2"/>
        <end position="73"/>
    </location>
</feature>
<organism evidence="11 12">
    <name type="scientific">Mytilus galloprovincialis</name>
    <name type="common">Mediterranean mussel</name>
    <dbReference type="NCBI Taxonomy" id="29158"/>
    <lineage>
        <taxon>Eukaryota</taxon>
        <taxon>Metazoa</taxon>
        <taxon>Spiralia</taxon>
        <taxon>Lophotrochozoa</taxon>
        <taxon>Mollusca</taxon>
        <taxon>Bivalvia</taxon>
        <taxon>Autobranchia</taxon>
        <taxon>Pteriomorphia</taxon>
        <taxon>Mytilida</taxon>
        <taxon>Mytiloidea</taxon>
        <taxon>Mytilidae</taxon>
        <taxon>Mytilinae</taxon>
        <taxon>Mytilus</taxon>
    </lineage>
</organism>
<dbReference type="GO" id="GO:0042276">
    <property type="term" value="P:error-prone translesion synthesis"/>
    <property type="evidence" value="ECO:0007669"/>
    <property type="project" value="TreeGrafter"/>
</dbReference>
<dbReference type="InterPro" id="IPR024639">
    <property type="entry name" value="DNA_pol_e_bsu_N"/>
</dbReference>
<protein>
    <recommendedName>
        <fullName evidence="8">DNA polymerase epsilon subunit</fullName>
    </recommendedName>
    <alternativeName>
        <fullName evidence="8">DNA polymerase II subunit 2</fullName>
    </alternativeName>
</protein>
<keyword evidence="12" id="KW-1185">Reference proteome</keyword>
<evidence type="ECO:0000259" key="10">
    <source>
        <dbReference type="Pfam" id="PF12213"/>
    </source>
</evidence>
<dbReference type="Proteomes" id="UP000596742">
    <property type="component" value="Unassembled WGS sequence"/>
</dbReference>
<evidence type="ECO:0000313" key="11">
    <source>
        <dbReference type="EMBL" id="VDH92706.1"/>
    </source>
</evidence>
<evidence type="ECO:0000256" key="6">
    <source>
        <dbReference type="ARBA" id="ARBA00054225"/>
    </source>
</evidence>
<evidence type="ECO:0000256" key="5">
    <source>
        <dbReference type="ARBA" id="ARBA00023242"/>
    </source>
</evidence>
<evidence type="ECO:0000256" key="8">
    <source>
        <dbReference type="PIRNR" id="PIRNR000799"/>
    </source>
</evidence>
<sequence length="526" mass="59567">MTTKLKQNITGAFKMHGFTLRSEASKYLVDVLNLINEVQREDCLDKIIESVQKQQLSSTLIDRSVCEQAVQECNTDQDESDDVFGVIDAFAVPRFTYVTDRKKFIESDTVGIPPPCLHGTAADKNRLFTNKYTMLLQRTQRHDLFTPPVIGAQMDESSKKFQLKPIEYLLGSTAKLGEIIVLGMLTQLKEGKWYLEDPTGVVQIDLSEANFQNGLFTENCFVLAEGWYEDKIFHINAFGFPPPEPAKTTRSYFGNINFFGGFGNQCAKASSKLRQIEQDNEDAMFVFLSDVWLDQVKVMEKLRILFAGYADFPPTCFILCGNFLSSHQGSQHVKIMKECFHNLTELICEFPTLVESSRFIFVPGPQDPGPMTILPRPPIPNSVTEDIRKKIPSAQFTSNPCRIQYCTQEIVVFREEIVTKMCRNCVKFPEDGEVPSHFCKTIVSQGHLCPLPLHVCPVYWAYDAGLQLYPLPDLVVCADKFDPFHTTSVDCTVMNPVSNYQFVFMNCTANITIRLSWPLMDLAICS</sequence>
<comment type="caution">
    <text evidence="11">The sequence shown here is derived from an EMBL/GenBank/DDBJ whole genome shotgun (WGS) entry which is preliminary data.</text>
</comment>
<proteinExistence type="inferred from homology"/>